<accession>A0ABD5X3K4</accession>
<proteinExistence type="predicted"/>
<gene>
    <name evidence="2" type="ORF">ACFQKD_10430</name>
</gene>
<evidence type="ECO:0000259" key="1">
    <source>
        <dbReference type="Pfam" id="PF01609"/>
    </source>
</evidence>
<dbReference type="GeneID" id="79271369"/>
<dbReference type="Pfam" id="PF01609">
    <property type="entry name" value="DDE_Tnp_1"/>
    <property type="match status" value="1"/>
</dbReference>
<dbReference type="AlphaFoldDB" id="A0ABD5X3K4"/>
<organism evidence="2 3">
    <name type="scientific">Halobaculum marinum</name>
    <dbReference type="NCBI Taxonomy" id="3031996"/>
    <lineage>
        <taxon>Archaea</taxon>
        <taxon>Methanobacteriati</taxon>
        <taxon>Methanobacteriota</taxon>
        <taxon>Stenosarchaea group</taxon>
        <taxon>Halobacteria</taxon>
        <taxon>Halobacteriales</taxon>
        <taxon>Haloferacaceae</taxon>
        <taxon>Halobaculum</taxon>
    </lineage>
</organism>
<dbReference type="RefSeq" id="WP_276237785.1">
    <property type="nucleotide sequence ID" value="NZ_CP119989.1"/>
</dbReference>
<dbReference type="Proteomes" id="UP001596388">
    <property type="component" value="Unassembled WGS sequence"/>
</dbReference>
<evidence type="ECO:0000313" key="3">
    <source>
        <dbReference type="Proteomes" id="UP001596388"/>
    </source>
</evidence>
<comment type="caution">
    <text evidence="2">The sequence shown here is derived from an EMBL/GenBank/DDBJ whole genome shotgun (WGS) entry which is preliminary data.</text>
</comment>
<protein>
    <submittedName>
        <fullName evidence="2">Transposase</fullName>
    </submittedName>
</protein>
<dbReference type="InterPro" id="IPR002559">
    <property type="entry name" value="Transposase_11"/>
</dbReference>
<keyword evidence="3" id="KW-1185">Reference proteome</keyword>
<dbReference type="EMBL" id="JBHTAG010000003">
    <property type="protein sequence ID" value="MFC7097721.1"/>
    <property type="molecule type" value="Genomic_DNA"/>
</dbReference>
<feature type="domain" description="Transposase IS4-like" evidence="1">
    <location>
        <begin position="340"/>
        <end position="593"/>
    </location>
</feature>
<name>A0ABD5X3K4_9EURY</name>
<reference evidence="2 3" key="1">
    <citation type="journal article" date="2019" name="Int. J. Syst. Evol. Microbiol.">
        <title>The Global Catalogue of Microorganisms (GCM) 10K type strain sequencing project: providing services to taxonomists for standard genome sequencing and annotation.</title>
        <authorList>
            <consortium name="The Broad Institute Genomics Platform"/>
            <consortium name="The Broad Institute Genome Sequencing Center for Infectious Disease"/>
            <person name="Wu L."/>
            <person name="Ma J."/>
        </authorList>
    </citation>
    <scope>NUCLEOTIDE SEQUENCE [LARGE SCALE GENOMIC DNA]</scope>
    <source>
        <strain evidence="2 3">DT55</strain>
    </source>
</reference>
<sequence>MPSQPRTDNAGRIYLYESGRLNVRVDDDHPEQYRGKELLWHAEYHYHSHDRPEVADIIAEMDVVSGDYPTISGGWVDERSEWHRNTKQLNVWVLAHTYRLLRDWGEDRLSRWFHDNPEYTRKFGFVGDGGGLGRFTPKRPSQSRLWEVWNEVFSPVERELCQEIAQSVYLTLCEHNFPLPKGPFKVEDRDIDSEPGEQKLLAEKTKEVWKQTKPFVTDNFHLNRGSNASIHENAFWEQHAYMGMREDMFAQSGQHSFFIDSERDLTPSASNHRYQLQKHSVEEIRSMLRETTAALIARARHDSELVGKLTVAIDITKGAPWTGESERDEDGNLTEPWILGYKGGEKHFQWATIQVVGHDIPLVLDAVPVHRGFSRADIVDELLGNALDLVGGIDLVMMDREFDSDDIKDVCDNHGVHYLNPARKHASEKATCRRMRNSGKRVHVKTQKTVVEGNDRQRMYLPATNYDLFATDDADVGDDEAEYRQELVDEFADIVEADDAGGSPFDDLVDDLREEEDIPDDSEAAQAYALFETNHPSFQPDEAETGKELLDGVHTIVRRYRYRWGIENGYKKLKKFRVRTTSKDHGYRFFNFAFACVLYNVWRLVDLLVKLAIDGEKADYAPRVDANQFLTVSKKFYGLDPPD</sequence>
<evidence type="ECO:0000313" key="2">
    <source>
        <dbReference type="EMBL" id="MFC7097721.1"/>
    </source>
</evidence>